<reference evidence="2" key="1">
    <citation type="journal article" date="2016" name="Genome Announc.">
        <title>Draft genome sequences of fungus Aspergillus calidoustus.</title>
        <authorList>
            <person name="Horn F."/>
            <person name="Linde J."/>
            <person name="Mattern D.J."/>
            <person name="Walther G."/>
            <person name="Guthke R."/>
            <person name="Scherlach K."/>
            <person name="Martin K."/>
            <person name="Brakhage A.A."/>
            <person name="Petzke L."/>
            <person name="Valiante V."/>
        </authorList>
    </citation>
    <scope>NUCLEOTIDE SEQUENCE [LARGE SCALE GENOMIC DNA]</scope>
    <source>
        <strain evidence="2">SF006504</strain>
    </source>
</reference>
<name>A0A0U5GTC8_ASPCI</name>
<accession>A0A0U5GTC8</accession>
<sequence length="117" mass="12462">MALVVIYNGLYGPDDFGLYIPADEDGGDYTPVDRGDYVQAVRNAPHMPNKIAYDLATKLPIAAGGTGLSFFNVLGDKSDITGAIHSINIFYETEGTGIGTATERSGSHSWWCCGLQG</sequence>
<evidence type="ECO:0000313" key="2">
    <source>
        <dbReference type="Proteomes" id="UP000054771"/>
    </source>
</evidence>
<proteinExistence type="predicted"/>
<keyword evidence="2" id="KW-1185">Reference proteome</keyword>
<protein>
    <submittedName>
        <fullName evidence="1">Uncharacterized protein</fullName>
    </submittedName>
</protein>
<dbReference type="EMBL" id="CDMC01000002">
    <property type="protein sequence ID" value="CEN60327.1"/>
    <property type="molecule type" value="Genomic_DNA"/>
</dbReference>
<dbReference type="AlphaFoldDB" id="A0A0U5GTC8"/>
<dbReference type="OrthoDB" id="4442216at2759"/>
<organism evidence="1 2">
    <name type="scientific">Aspergillus calidoustus</name>
    <dbReference type="NCBI Taxonomy" id="454130"/>
    <lineage>
        <taxon>Eukaryota</taxon>
        <taxon>Fungi</taxon>
        <taxon>Dikarya</taxon>
        <taxon>Ascomycota</taxon>
        <taxon>Pezizomycotina</taxon>
        <taxon>Eurotiomycetes</taxon>
        <taxon>Eurotiomycetidae</taxon>
        <taxon>Eurotiales</taxon>
        <taxon>Aspergillaceae</taxon>
        <taxon>Aspergillus</taxon>
        <taxon>Aspergillus subgen. Nidulantes</taxon>
    </lineage>
</organism>
<evidence type="ECO:0000313" key="1">
    <source>
        <dbReference type="EMBL" id="CEN60327.1"/>
    </source>
</evidence>
<gene>
    <name evidence="1" type="ORF">ASPCAL02768</name>
</gene>
<dbReference type="Proteomes" id="UP000054771">
    <property type="component" value="Unassembled WGS sequence"/>
</dbReference>